<feature type="compositionally biased region" description="Polar residues" evidence="1">
    <location>
        <begin position="1"/>
        <end position="15"/>
    </location>
</feature>
<dbReference type="InterPro" id="IPR052917">
    <property type="entry name" value="Stress-Dev_Protein"/>
</dbReference>
<gene>
    <name evidence="3" type="ORF">P154DRAFT_435070</name>
</gene>
<keyword evidence="4" id="KW-1185">Reference proteome</keyword>
<dbReference type="SUPFAM" id="SSF50475">
    <property type="entry name" value="FMN-binding split barrel"/>
    <property type="match status" value="1"/>
</dbReference>
<evidence type="ECO:0000313" key="3">
    <source>
        <dbReference type="EMBL" id="KAF2000349.1"/>
    </source>
</evidence>
<accession>A0A6A5WHR1</accession>
<dbReference type="InterPro" id="IPR012349">
    <property type="entry name" value="Split_barrel_FMN-bd"/>
</dbReference>
<reference evidence="3" key="1">
    <citation type="journal article" date="2020" name="Stud. Mycol.">
        <title>101 Dothideomycetes genomes: a test case for predicting lifestyles and emergence of pathogens.</title>
        <authorList>
            <person name="Haridas S."/>
            <person name="Albert R."/>
            <person name="Binder M."/>
            <person name="Bloem J."/>
            <person name="Labutti K."/>
            <person name="Salamov A."/>
            <person name="Andreopoulos B."/>
            <person name="Baker S."/>
            <person name="Barry K."/>
            <person name="Bills G."/>
            <person name="Bluhm B."/>
            <person name="Cannon C."/>
            <person name="Castanera R."/>
            <person name="Culley D."/>
            <person name="Daum C."/>
            <person name="Ezra D."/>
            <person name="Gonzalez J."/>
            <person name="Henrissat B."/>
            <person name="Kuo A."/>
            <person name="Liang C."/>
            <person name="Lipzen A."/>
            <person name="Lutzoni F."/>
            <person name="Magnuson J."/>
            <person name="Mondo S."/>
            <person name="Nolan M."/>
            <person name="Ohm R."/>
            <person name="Pangilinan J."/>
            <person name="Park H.-J."/>
            <person name="Ramirez L."/>
            <person name="Alfaro M."/>
            <person name="Sun H."/>
            <person name="Tritt A."/>
            <person name="Yoshinaga Y."/>
            <person name="Zwiers L.-H."/>
            <person name="Turgeon B."/>
            <person name="Goodwin S."/>
            <person name="Spatafora J."/>
            <person name="Crous P."/>
            <person name="Grigoriev I."/>
        </authorList>
    </citation>
    <scope>NUCLEOTIDE SEQUENCE</scope>
    <source>
        <strain evidence="3">CBS 123094</strain>
    </source>
</reference>
<dbReference type="InterPro" id="IPR038725">
    <property type="entry name" value="YdaG_split_barrel_FMN-bd"/>
</dbReference>
<evidence type="ECO:0000256" key="1">
    <source>
        <dbReference type="SAM" id="MobiDB-lite"/>
    </source>
</evidence>
<sequence length="208" mass="22741">MPDKLTSQEVNSKTDPSVAKQYDTETSTEQQIKDLFKTIDANKVGMLSTYRKGTGPVGRSMALAKRSGPDLLFLANAHSRKFSDLKEAPECQVTFQDTKTQDWISVSGTCVTSSNSDPRIKDLWSRGAAAWFGDLGDGKHDGSASDPRMSLIEVKAKYVVYWLHQVGALGFVKEVGMAAVKGEVANTGVLRELGEKELEMARQMDTSS</sequence>
<dbReference type="AlphaFoldDB" id="A0A6A5WHR1"/>
<organism evidence="3 4">
    <name type="scientific">Amniculicola lignicola CBS 123094</name>
    <dbReference type="NCBI Taxonomy" id="1392246"/>
    <lineage>
        <taxon>Eukaryota</taxon>
        <taxon>Fungi</taxon>
        <taxon>Dikarya</taxon>
        <taxon>Ascomycota</taxon>
        <taxon>Pezizomycotina</taxon>
        <taxon>Dothideomycetes</taxon>
        <taxon>Pleosporomycetidae</taxon>
        <taxon>Pleosporales</taxon>
        <taxon>Amniculicolaceae</taxon>
        <taxon>Amniculicola</taxon>
    </lineage>
</organism>
<dbReference type="Gene3D" id="2.30.110.10">
    <property type="entry name" value="Electron Transport, Fmn-binding Protein, Chain A"/>
    <property type="match status" value="1"/>
</dbReference>
<dbReference type="EMBL" id="ML977589">
    <property type="protein sequence ID" value="KAF2000349.1"/>
    <property type="molecule type" value="Genomic_DNA"/>
</dbReference>
<evidence type="ECO:0000313" key="4">
    <source>
        <dbReference type="Proteomes" id="UP000799779"/>
    </source>
</evidence>
<dbReference type="Proteomes" id="UP000799779">
    <property type="component" value="Unassembled WGS sequence"/>
</dbReference>
<dbReference type="OrthoDB" id="434253at2759"/>
<protein>
    <recommendedName>
        <fullName evidence="2">General stress protein FMN-binding split barrel domain-containing protein</fullName>
    </recommendedName>
</protein>
<proteinExistence type="predicted"/>
<evidence type="ECO:0000259" key="2">
    <source>
        <dbReference type="Pfam" id="PF16242"/>
    </source>
</evidence>
<dbReference type="PANTHER" id="PTHR34818">
    <property type="entry name" value="PROTEIN BLI-3"/>
    <property type="match status" value="1"/>
</dbReference>
<feature type="domain" description="General stress protein FMN-binding split barrel" evidence="2">
    <location>
        <begin position="31"/>
        <end position="183"/>
    </location>
</feature>
<dbReference type="Pfam" id="PF16242">
    <property type="entry name" value="Pyrid_ox_like"/>
    <property type="match status" value="1"/>
</dbReference>
<dbReference type="PANTHER" id="PTHR34818:SF1">
    <property type="entry name" value="PROTEIN BLI-3"/>
    <property type="match status" value="1"/>
</dbReference>
<name>A0A6A5WHR1_9PLEO</name>
<feature type="region of interest" description="Disordered" evidence="1">
    <location>
        <begin position="1"/>
        <end position="26"/>
    </location>
</feature>